<organism evidence="1 2">
    <name type="scientific">Hibiscus sabdariffa</name>
    <name type="common">roselle</name>
    <dbReference type="NCBI Taxonomy" id="183260"/>
    <lineage>
        <taxon>Eukaryota</taxon>
        <taxon>Viridiplantae</taxon>
        <taxon>Streptophyta</taxon>
        <taxon>Embryophyta</taxon>
        <taxon>Tracheophyta</taxon>
        <taxon>Spermatophyta</taxon>
        <taxon>Magnoliopsida</taxon>
        <taxon>eudicotyledons</taxon>
        <taxon>Gunneridae</taxon>
        <taxon>Pentapetalae</taxon>
        <taxon>rosids</taxon>
        <taxon>malvids</taxon>
        <taxon>Malvales</taxon>
        <taxon>Malvaceae</taxon>
        <taxon>Malvoideae</taxon>
        <taxon>Hibiscus</taxon>
    </lineage>
</organism>
<protein>
    <submittedName>
        <fullName evidence="1">Uncharacterized protein</fullName>
    </submittedName>
</protein>
<gene>
    <name evidence="1" type="ORF">V6N12_024560</name>
</gene>
<sequence length="85" mass="9398">MMMDLQQPPSNAVGYPYGAGVHPYNAGLDLLVLNSTLKKRNLSENLVLISSSTLVCETICLILCVRLLQWRLSGGHPFGVLIRTW</sequence>
<name>A0ABR2G0X7_9ROSI</name>
<proteinExistence type="predicted"/>
<evidence type="ECO:0000313" key="2">
    <source>
        <dbReference type="Proteomes" id="UP001472677"/>
    </source>
</evidence>
<evidence type="ECO:0000313" key="1">
    <source>
        <dbReference type="EMBL" id="KAK8590178.1"/>
    </source>
</evidence>
<comment type="caution">
    <text evidence="1">The sequence shown here is derived from an EMBL/GenBank/DDBJ whole genome shotgun (WGS) entry which is preliminary data.</text>
</comment>
<dbReference type="Proteomes" id="UP001472677">
    <property type="component" value="Unassembled WGS sequence"/>
</dbReference>
<accession>A0ABR2G0X7</accession>
<dbReference type="EMBL" id="JBBPBM010000004">
    <property type="protein sequence ID" value="KAK8590178.1"/>
    <property type="molecule type" value="Genomic_DNA"/>
</dbReference>
<reference evidence="1 2" key="1">
    <citation type="journal article" date="2024" name="G3 (Bethesda)">
        <title>Genome assembly of Hibiscus sabdariffa L. provides insights into metabolisms of medicinal natural products.</title>
        <authorList>
            <person name="Kim T."/>
        </authorList>
    </citation>
    <scope>NUCLEOTIDE SEQUENCE [LARGE SCALE GENOMIC DNA]</scope>
    <source>
        <strain evidence="1">TK-2024</strain>
        <tissue evidence="1">Old leaves</tissue>
    </source>
</reference>
<keyword evidence="2" id="KW-1185">Reference proteome</keyword>